<dbReference type="RefSeq" id="WP_051794639.1">
    <property type="nucleotide sequence ID" value="NZ_QHKI01000041.1"/>
</dbReference>
<dbReference type="AlphaFoldDB" id="A0A428Z0A1"/>
<comment type="cofactor">
    <cofactor evidence="1">
        <name>FAD</name>
        <dbReference type="ChEBI" id="CHEBI:57692"/>
    </cofactor>
</comment>
<dbReference type="InterPro" id="IPR036249">
    <property type="entry name" value="Thioredoxin-like_sf"/>
</dbReference>
<dbReference type="SUPFAM" id="SSF51905">
    <property type="entry name" value="FAD/NAD(P)-binding domain"/>
    <property type="match status" value="1"/>
</dbReference>
<proteinExistence type="inferred from homology"/>
<dbReference type="PANTHER" id="PTHR43004">
    <property type="entry name" value="TRK SYSTEM POTASSIUM UPTAKE PROTEIN"/>
    <property type="match status" value="1"/>
</dbReference>
<comment type="similarity">
    <text evidence="2">Belongs to the PheA/TfdB FAD monooxygenase family.</text>
</comment>
<evidence type="ECO:0000256" key="4">
    <source>
        <dbReference type="ARBA" id="ARBA00022827"/>
    </source>
</evidence>
<dbReference type="Gene3D" id="3.50.50.60">
    <property type="entry name" value="FAD/NAD(P)-binding domain"/>
    <property type="match status" value="1"/>
</dbReference>
<comment type="caution">
    <text evidence="6">The sequence shown here is derived from an EMBL/GenBank/DDBJ whole genome shotgun (WGS) entry which is preliminary data.</text>
</comment>
<evidence type="ECO:0000259" key="5">
    <source>
        <dbReference type="Pfam" id="PF01494"/>
    </source>
</evidence>
<organism evidence="6 7">
    <name type="scientific">Kibdelosporangium aridum</name>
    <dbReference type="NCBI Taxonomy" id="2030"/>
    <lineage>
        <taxon>Bacteria</taxon>
        <taxon>Bacillati</taxon>
        <taxon>Actinomycetota</taxon>
        <taxon>Actinomycetes</taxon>
        <taxon>Pseudonocardiales</taxon>
        <taxon>Pseudonocardiaceae</taxon>
        <taxon>Kibdelosporangium</taxon>
    </lineage>
</organism>
<dbReference type="InterPro" id="IPR002938">
    <property type="entry name" value="FAD-bd"/>
</dbReference>
<evidence type="ECO:0000313" key="6">
    <source>
        <dbReference type="EMBL" id="RSM77339.1"/>
    </source>
</evidence>
<dbReference type="Gene3D" id="3.40.30.120">
    <property type="match status" value="1"/>
</dbReference>
<dbReference type="PRINTS" id="PR00420">
    <property type="entry name" value="RNGMNOXGNASE"/>
</dbReference>
<feature type="domain" description="FAD-binding" evidence="5">
    <location>
        <begin position="2"/>
        <end position="328"/>
    </location>
</feature>
<reference evidence="6 7" key="1">
    <citation type="submission" date="2018-05" db="EMBL/GenBank/DDBJ databases">
        <title>Evolution of GPA BGCs.</title>
        <authorList>
            <person name="Waglechner N."/>
            <person name="Wright G.D."/>
        </authorList>
    </citation>
    <scope>NUCLEOTIDE SEQUENCE [LARGE SCALE GENOMIC DNA]</scope>
    <source>
        <strain evidence="6 7">A82846</strain>
    </source>
</reference>
<dbReference type="SUPFAM" id="SSF52833">
    <property type="entry name" value="Thioredoxin-like"/>
    <property type="match status" value="1"/>
</dbReference>
<keyword evidence="4" id="KW-0274">FAD</keyword>
<dbReference type="Pfam" id="PF21274">
    <property type="entry name" value="Rng_hyd_C"/>
    <property type="match status" value="1"/>
</dbReference>
<evidence type="ECO:0000313" key="7">
    <source>
        <dbReference type="Proteomes" id="UP000287547"/>
    </source>
</evidence>
<dbReference type="Gene3D" id="3.30.70.2450">
    <property type="match status" value="1"/>
</dbReference>
<gene>
    <name evidence="6" type="ORF">DMH04_35415</name>
</gene>
<evidence type="ECO:0000256" key="3">
    <source>
        <dbReference type="ARBA" id="ARBA00022630"/>
    </source>
</evidence>
<sequence length="478" mass="51574">MDTEVLIAGAGPTGLVLAIELARRGVNVRIVDKAEAYPTSSRGDALVPRTLTIFDDLGVLDEVLAVGHAKYPVQTYRDGELIDRRERAAQTGRLPNIWLLGQARTEQVLRDRLAAHGVRVQLGTEVTGFSQDADAVTVHLRDAETIRAAYLVGADGGKSFVRQALGVPFPGTTDETLRMMICDVVVDGLDLACAHWFTRGLALVPVSGQPPLFQLRAPISADTPGAPAGVQALLDHRCGAGKVRLRDLTWSTVLRSNLRVAERFRTGRVFLAGDAAHVHPPTGSYGLNTGVEDAYNLGWKLAAALSTSEQEELLETYHLERKTVASRIQTMITGLMRKYAGDEAAPDLDLSYRHSPLSVDERAEPGTLHAGDRAPDALVLARDGRPTRLFELFHGTHATVLAFGQETADPPDFSGEVRTHSVFPPDSGGEFTDHKGQAFGAYDVLPGTQILVRPDGYVAAIRSARSSVSSNTIRPSRS</sequence>
<dbReference type="EMBL" id="QHKI01000041">
    <property type="protein sequence ID" value="RSM77339.1"/>
    <property type="molecule type" value="Genomic_DNA"/>
</dbReference>
<dbReference type="NCBIfam" id="NF004832">
    <property type="entry name" value="PRK06184.1"/>
    <property type="match status" value="1"/>
</dbReference>
<accession>A0A428Z0A1</accession>
<evidence type="ECO:0000256" key="1">
    <source>
        <dbReference type="ARBA" id="ARBA00001974"/>
    </source>
</evidence>
<dbReference type="GO" id="GO:0071949">
    <property type="term" value="F:FAD binding"/>
    <property type="evidence" value="ECO:0007669"/>
    <property type="project" value="InterPro"/>
</dbReference>
<dbReference type="Proteomes" id="UP000287547">
    <property type="component" value="Unassembled WGS sequence"/>
</dbReference>
<dbReference type="InterPro" id="IPR036188">
    <property type="entry name" value="FAD/NAD-bd_sf"/>
</dbReference>
<dbReference type="PANTHER" id="PTHR43004:SF19">
    <property type="entry name" value="BINDING MONOOXYGENASE, PUTATIVE (JCVI)-RELATED"/>
    <property type="match status" value="1"/>
</dbReference>
<keyword evidence="3" id="KW-0285">Flavoprotein</keyword>
<evidence type="ECO:0000256" key="2">
    <source>
        <dbReference type="ARBA" id="ARBA00007801"/>
    </source>
</evidence>
<dbReference type="OrthoDB" id="8670884at2"/>
<dbReference type="Pfam" id="PF01494">
    <property type="entry name" value="FAD_binding_3"/>
    <property type="match status" value="1"/>
</dbReference>
<dbReference type="InterPro" id="IPR050641">
    <property type="entry name" value="RIFMO-like"/>
</dbReference>
<name>A0A428Z0A1_KIBAR</name>
<protein>
    <submittedName>
        <fullName evidence="6">FAD-binding protein</fullName>
    </submittedName>
</protein>
<dbReference type="GO" id="GO:0016709">
    <property type="term" value="F:oxidoreductase activity, acting on paired donors, with incorporation or reduction of molecular oxygen, NAD(P)H as one donor, and incorporation of one atom of oxygen"/>
    <property type="evidence" value="ECO:0007669"/>
    <property type="project" value="UniProtKB-ARBA"/>
</dbReference>